<gene>
    <name evidence="2" type="ORF">H0235_016145</name>
</gene>
<name>A0A834K151_VESPE</name>
<protein>
    <submittedName>
        <fullName evidence="2">Uncharacterized protein</fullName>
    </submittedName>
</protein>
<feature type="compositionally biased region" description="Acidic residues" evidence="1">
    <location>
        <begin position="73"/>
        <end position="85"/>
    </location>
</feature>
<dbReference type="EMBL" id="JACSDY010000019">
    <property type="protein sequence ID" value="KAF7398137.1"/>
    <property type="molecule type" value="Genomic_DNA"/>
</dbReference>
<reference evidence="2" key="1">
    <citation type="journal article" date="2020" name="G3 (Bethesda)">
        <title>High-Quality Assemblies for Three Invasive Social Wasps from the &lt;i&gt;Vespula&lt;/i&gt; Genus.</title>
        <authorList>
            <person name="Harrop T.W.R."/>
            <person name="Guhlin J."/>
            <person name="McLaughlin G.M."/>
            <person name="Permina E."/>
            <person name="Stockwell P."/>
            <person name="Gilligan J."/>
            <person name="Le Lec M.F."/>
            <person name="Gruber M.A.M."/>
            <person name="Quinn O."/>
            <person name="Lovegrove M."/>
            <person name="Duncan E.J."/>
            <person name="Remnant E.J."/>
            <person name="Van Eeckhoven J."/>
            <person name="Graham B."/>
            <person name="Knapp R.A."/>
            <person name="Langford K.W."/>
            <person name="Kronenberg Z."/>
            <person name="Press M.O."/>
            <person name="Eacker S.M."/>
            <person name="Wilson-Rankin E.E."/>
            <person name="Purcell J."/>
            <person name="Lester P.J."/>
            <person name="Dearden P.K."/>
        </authorList>
    </citation>
    <scope>NUCLEOTIDE SEQUENCE</scope>
    <source>
        <strain evidence="2">Volc-1</strain>
    </source>
</reference>
<evidence type="ECO:0000256" key="1">
    <source>
        <dbReference type="SAM" id="MobiDB-lite"/>
    </source>
</evidence>
<feature type="region of interest" description="Disordered" evidence="1">
    <location>
        <begin position="73"/>
        <end position="96"/>
    </location>
</feature>
<keyword evidence="3" id="KW-1185">Reference proteome</keyword>
<dbReference type="Proteomes" id="UP000600918">
    <property type="component" value="Unassembled WGS sequence"/>
</dbReference>
<accession>A0A834K151</accession>
<sequence>MWEEESRVKTRSRRKAETRATAPDVVVRGREEQSVLVGLPTLGSEINSGTKLAARFRTCPGIITINLIVVREEEEEEEEEGEENDENARMDKTIGL</sequence>
<comment type="caution">
    <text evidence="2">The sequence shown here is derived from an EMBL/GenBank/DDBJ whole genome shotgun (WGS) entry which is preliminary data.</text>
</comment>
<evidence type="ECO:0000313" key="3">
    <source>
        <dbReference type="Proteomes" id="UP000600918"/>
    </source>
</evidence>
<evidence type="ECO:0000313" key="2">
    <source>
        <dbReference type="EMBL" id="KAF7398137.1"/>
    </source>
</evidence>
<feature type="compositionally biased region" description="Basic and acidic residues" evidence="1">
    <location>
        <begin position="86"/>
        <end position="96"/>
    </location>
</feature>
<organism evidence="2 3">
    <name type="scientific">Vespula pensylvanica</name>
    <name type="common">Western yellow jacket</name>
    <name type="synonym">Wasp</name>
    <dbReference type="NCBI Taxonomy" id="30213"/>
    <lineage>
        <taxon>Eukaryota</taxon>
        <taxon>Metazoa</taxon>
        <taxon>Ecdysozoa</taxon>
        <taxon>Arthropoda</taxon>
        <taxon>Hexapoda</taxon>
        <taxon>Insecta</taxon>
        <taxon>Pterygota</taxon>
        <taxon>Neoptera</taxon>
        <taxon>Endopterygota</taxon>
        <taxon>Hymenoptera</taxon>
        <taxon>Apocrita</taxon>
        <taxon>Aculeata</taxon>
        <taxon>Vespoidea</taxon>
        <taxon>Vespidae</taxon>
        <taxon>Vespinae</taxon>
        <taxon>Vespula</taxon>
    </lineage>
</organism>
<dbReference type="AlphaFoldDB" id="A0A834K151"/>
<proteinExistence type="predicted"/>
<feature type="region of interest" description="Disordered" evidence="1">
    <location>
        <begin position="1"/>
        <end position="25"/>
    </location>
</feature>